<dbReference type="GO" id="GO:0048188">
    <property type="term" value="C:Set1C/COMPASS complex"/>
    <property type="evidence" value="ECO:0007669"/>
    <property type="project" value="TreeGrafter"/>
</dbReference>
<evidence type="ECO:0000313" key="4">
    <source>
        <dbReference type="EMBL" id="KAK2078654.1"/>
    </source>
</evidence>
<dbReference type="Gene3D" id="2.130.10.10">
    <property type="entry name" value="YVTN repeat-like/Quinoprotein amine dehydrogenase"/>
    <property type="match status" value="2"/>
</dbReference>
<dbReference type="SMART" id="SM00320">
    <property type="entry name" value="WD40"/>
    <property type="match status" value="4"/>
</dbReference>
<organism evidence="4 5">
    <name type="scientific">Prototheca wickerhamii</name>
    <dbReference type="NCBI Taxonomy" id="3111"/>
    <lineage>
        <taxon>Eukaryota</taxon>
        <taxon>Viridiplantae</taxon>
        <taxon>Chlorophyta</taxon>
        <taxon>core chlorophytes</taxon>
        <taxon>Trebouxiophyceae</taxon>
        <taxon>Chlorellales</taxon>
        <taxon>Chlorellaceae</taxon>
        <taxon>Prototheca</taxon>
    </lineage>
</organism>
<feature type="repeat" description="WD" evidence="3">
    <location>
        <begin position="1"/>
        <end position="37"/>
    </location>
</feature>
<dbReference type="PROSITE" id="PS50294">
    <property type="entry name" value="WD_REPEATS_REGION"/>
    <property type="match status" value="2"/>
</dbReference>
<keyword evidence="5" id="KW-1185">Reference proteome</keyword>
<dbReference type="InterPro" id="IPR001680">
    <property type="entry name" value="WD40_rpt"/>
</dbReference>
<gene>
    <name evidence="4" type="ORF">QBZ16_003494</name>
</gene>
<evidence type="ECO:0000313" key="5">
    <source>
        <dbReference type="Proteomes" id="UP001255856"/>
    </source>
</evidence>
<dbReference type="PROSITE" id="PS00678">
    <property type="entry name" value="WD_REPEATS_1"/>
    <property type="match status" value="1"/>
</dbReference>
<dbReference type="PANTHER" id="PTHR22847">
    <property type="entry name" value="WD40 REPEAT PROTEIN"/>
    <property type="match status" value="1"/>
</dbReference>
<dbReference type="PROSITE" id="PS50082">
    <property type="entry name" value="WD_REPEATS_2"/>
    <property type="match status" value="2"/>
</dbReference>
<keyword evidence="2" id="KW-0677">Repeat</keyword>
<reference evidence="4" key="1">
    <citation type="submission" date="2021-01" db="EMBL/GenBank/DDBJ databases">
        <authorList>
            <person name="Eckstrom K.M.E."/>
        </authorList>
    </citation>
    <scope>NUCLEOTIDE SEQUENCE</scope>
    <source>
        <strain evidence="4">UVCC 0001</strain>
    </source>
</reference>
<dbReference type="InterPro" id="IPR020472">
    <property type="entry name" value="WD40_PAC1"/>
</dbReference>
<accession>A0AAD9IK34</accession>
<keyword evidence="1 3" id="KW-0853">WD repeat</keyword>
<proteinExistence type="predicted"/>
<evidence type="ECO:0000256" key="1">
    <source>
        <dbReference type="ARBA" id="ARBA00022574"/>
    </source>
</evidence>
<dbReference type="PANTHER" id="PTHR22847:SF637">
    <property type="entry name" value="WD REPEAT DOMAIN 5B"/>
    <property type="match status" value="1"/>
</dbReference>
<dbReference type="SUPFAM" id="SSF50978">
    <property type="entry name" value="WD40 repeat-like"/>
    <property type="match status" value="1"/>
</dbReference>
<comment type="caution">
    <text evidence="4">The sequence shown here is derived from an EMBL/GenBank/DDBJ whole genome shotgun (WGS) entry which is preliminary data.</text>
</comment>
<dbReference type="Pfam" id="PF00400">
    <property type="entry name" value="WD40"/>
    <property type="match status" value="4"/>
</dbReference>
<evidence type="ECO:0000256" key="3">
    <source>
        <dbReference type="PROSITE-ProRule" id="PRU00221"/>
    </source>
</evidence>
<dbReference type="PRINTS" id="PR00320">
    <property type="entry name" value="GPROTEINBRPT"/>
</dbReference>
<dbReference type="InterPro" id="IPR036322">
    <property type="entry name" value="WD40_repeat_dom_sf"/>
</dbReference>
<dbReference type="EMBL" id="JASFZW010000004">
    <property type="protein sequence ID" value="KAK2078654.1"/>
    <property type="molecule type" value="Genomic_DNA"/>
</dbReference>
<dbReference type="AlphaFoldDB" id="A0AAD9IK34"/>
<sequence length="233" mass="24693">MGISDVAWAPGDAYVATASDDHSVRLWDAASGACLRRLLGHTHYVMCCAFSAAGSLLASGSFDETIVIWDPAIVSSSFDGLLRVWAAETGHCLVSLLDSGRMDGKIVLWNYLTKKPLRTFQGHISEKFCLQPALLCTAGGLSSNGEPADSSPAAVVSGSEDHHIYIWGINGSHQGQAPLLGLLHGRPGPESEGDGHCDVVLAVTTHPTEPIIASGAHEKDSTIKIWRHETATL</sequence>
<name>A0AAD9IK34_PROWI</name>
<evidence type="ECO:0000256" key="2">
    <source>
        <dbReference type="ARBA" id="ARBA00022737"/>
    </source>
</evidence>
<dbReference type="Proteomes" id="UP001255856">
    <property type="component" value="Unassembled WGS sequence"/>
</dbReference>
<dbReference type="InterPro" id="IPR019775">
    <property type="entry name" value="WD40_repeat_CS"/>
</dbReference>
<protein>
    <submittedName>
        <fullName evidence="4">Uncharacterized protein</fullName>
    </submittedName>
</protein>
<dbReference type="GO" id="GO:0042393">
    <property type="term" value="F:histone binding"/>
    <property type="evidence" value="ECO:0007669"/>
    <property type="project" value="TreeGrafter"/>
</dbReference>
<feature type="repeat" description="WD" evidence="3">
    <location>
        <begin position="38"/>
        <end position="70"/>
    </location>
</feature>
<dbReference type="InterPro" id="IPR015943">
    <property type="entry name" value="WD40/YVTN_repeat-like_dom_sf"/>
</dbReference>